<dbReference type="PANTHER" id="PTHR45749">
    <property type="match status" value="1"/>
</dbReference>
<organism evidence="1 2">
    <name type="scientific">Sipha flava</name>
    <name type="common">yellow sugarcane aphid</name>
    <dbReference type="NCBI Taxonomy" id="143950"/>
    <lineage>
        <taxon>Eukaryota</taxon>
        <taxon>Metazoa</taxon>
        <taxon>Ecdysozoa</taxon>
        <taxon>Arthropoda</taxon>
        <taxon>Hexapoda</taxon>
        <taxon>Insecta</taxon>
        <taxon>Pterygota</taxon>
        <taxon>Neoptera</taxon>
        <taxon>Paraneoptera</taxon>
        <taxon>Hemiptera</taxon>
        <taxon>Sternorrhyncha</taxon>
        <taxon>Aphidomorpha</taxon>
        <taxon>Aphidoidea</taxon>
        <taxon>Aphididae</taxon>
        <taxon>Sipha</taxon>
    </lineage>
</organism>
<proteinExistence type="predicted"/>
<dbReference type="AlphaFoldDB" id="A0A8B8FGS8"/>
<gene>
    <name evidence="2" type="primary">LOC112683083</name>
</gene>
<evidence type="ECO:0000313" key="1">
    <source>
        <dbReference type="Proteomes" id="UP000694846"/>
    </source>
</evidence>
<dbReference type="GeneID" id="112683083"/>
<keyword evidence="1" id="KW-1185">Reference proteome</keyword>
<reference evidence="2" key="1">
    <citation type="submission" date="2025-08" db="UniProtKB">
        <authorList>
            <consortium name="RefSeq"/>
        </authorList>
    </citation>
    <scope>IDENTIFICATION</scope>
    <source>
        <tissue evidence="2">Whole body</tissue>
    </source>
</reference>
<dbReference type="OrthoDB" id="6624196at2759"/>
<protein>
    <submittedName>
        <fullName evidence="2">Uncharacterized protein LOC112683083</fullName>
    </submittedName>
</protein>
<dbReference type="Proteomes" id="UP000694846">
    <property type="component" value="Unplaced"/>
</dbReference>
<evidence type="ECO:0000313" key="2">
    <source>
        <dbReference type="RefSeq" id="XP_025409732.1"/>
    </source>
</evidence>
<sequence length="205" mass="23171">MYILNTGINNDSDGQYANFVAPNYKESIGVKKSFLEQHSIQTIDLNGKALPFNPTVEDHENSKSHQQAVSAALQCSMSKDISTLINRNMAFKHLKEVEQRRLVIKRLIDIIFFYWTSRATIQRIPMFKIAASSFDGAAKMKGTYNGLKAHMLTDNPNLIYTHCMAHVLNLVKVDSTENCLLAENLYGLVEETAVFLSNSHKRMNV</sequence>
<name>A0A8B8FGS8_9HEMI</name>
<accession>A0A8B8FGS8</accession>
<dbReference type="RefSeq" id="XP_025409732.1">
    <property type="nucleotide sequence ID" value="XM_025553947.1"/>
</dbReference>
<dbReference type="PANTHER" id="PTHR45749:SF21">
    <property type="entry name" value="DUF4371 DOMAIN-CONTAINING PROTEIN"/>
    <property type="match status" value="1"/>
</dbReference>